<evidence type="ECO:0000313" key="6">
    <source>
        <dbReference type="Proteomes" id="UP000245207"/>
    </source>
</evidence>
<dbReference type="Gene3D" id="1.20.1280.170">
    <property type="entry name" value="Exocyst complex component Exo70"/>
    <property type="match status" value="1"/>
</dbReference>
<dbReference type="InterPro" id="IPR046364">
    <property type="entry name" value="Exo70_C"/>
</dbReference>
<dbReference type="InterPro" id="IPR016159">
    <property type="entry name" value="Cullin_repeat-like_dom_sf"/>
</dbReference>
<proteinExistence type="inferred from homology"/>
<dbReference type="GO" id="GO:0005546">
    <property type="term" value="F:phosphatidylinositol-4,5-bisphosphate binding"/>
    <property type="evidence" value="ECO:0007669"/>
    <property type="project" value="InterPro"/>
</dbReference>
<dbReference type="PANTHER" id="PTHR12542">
    <property type="entry name" value="EXOCYST COMPLEX PROTEIN EXO70"/>
    <property type="match status" value="1"/>
</dbReference>
<dbReference type="InterPro" id="IPR004140">
    <property type="entry name" value="Exo70"/>
</dbReference>
<dbReference type="Pfam" id="PF03081">
    <property type="entry name" value="Exo70_C"/>
    <property type="match status" value="1"/>
</dbReference>
<comment type="similarity">
    <text evidence="1 3">Belongs to the EXO70 family.</text>
</comment>
<dbReference type="AlphaFoldDB" id="A0A2U1LH39"/>
<dbReference type="GO" id="GO:0000145">
    <property type="term" value="C:exocyst"/>
    <property type="evidence" value="ECO:0007669"/>
    <property type="project" value="InterPro"/>
</dbReference>
<protein>
    <recommendedName>
        <fullName evidence="3">Exocyst subunit Exo70 family protein</fullName>
    </recommendedName>
</protein>
<organism evidence="5 6">
    <name type="scientific">Artemisia annua</name>
    <name type="common">Sweet wormwood</name>
    <dbReference type="NCBI Taxonomy" id="35608"/>
    <lineage>
        <taxon>Eukaryota</taxon>
        <taxon>Viridiplantae</taxon>
        <taxon>Streptophyta</taxon>
        <taxon>Embryophyta</taxon>
        <taxon>Tracheophyta</taxon>
        <taxon>Spermatophyta</taxon>
        <taxon>Magnoliopsida</taxon>
        <taxon>eudicotyledons</taxon>
        <taxon>Gunneridae</taxon>
        <taxon>Pentapetalae</taxon>
        <taxon>asterids</taxon>
        <taxon>campanulids</taxon>
        <taxon>Asterales</taxon>
        <taxon>Asteraceae</taxon>
        <taxon>Asteroideae</taxon>
        <taxon>Anthemideae</taxon>
        <taxon>Artemisiinae</taxon>
        <taxon>Artemisia</taxon>
    </lineage>
</organism>
<evidence type="ECO:0000313" key="5">
    <source>
        <dbReference type="EMBL" id="PWA48324.1"/>
    </source>
</evidence>
<dbReference type="Proteomes" id="UP000245207">
    <property type="component" value="Unassembled WGS sequence"/>
</dbReference>
<keyword evidence="2 3" id="KW-0813">Transport</keyword>
<dbReference type="OrthoDB" id="1922221at2759"/>
<evidence type="ECO:0000259" key="4">
    <source>
        <dbReference type="Pfam" id="PF03081"/>
    </source>
</evidence>
<keyword evidence="6" id="KW-1185">Reference proteome</keyword>
<dbReference type="GO" id="GO:0015031">
    <property type="term" value="P:protein transport"/>
    <property type="evidence" value="ECO:0007669"/>
    <property type="project" value="UniProtKB-KW"/>
</dbReference>
<dbReference type="PANTHER" id="PTHR12542:SF136">
    <property type="entry name" value="EXOCYST SUBUNIT EXO70 FAMILY PROTEIN"/>
    <property type="match status" value="1"/>
</dbReference>
<feature type="domain" description="Exocyst complex subunit Exo70 C-terminal" evidence="4">
    <location>
        <begin position="42"/>
        <end position="158"/>
    </location>
</feature>
<accession>A0A2U1LH39</accession>
<dbReference type="SUPFAM" id="SSF74788">
    <property type="entry name" value="Cullin repeat-like"/>
    <property type="match status" value="1"/>
</dbReference>
<evidence type="ECO:0000256" key="2">
    <source>
        <dbReference type="ARBA" id="ARBA00022448"/>
    </source>
</evidence>
<evidence type="ECO:0000256" key="3">
    <source>
        <dbReference type="RuleBase" id="RU365026"/>
    </source>
</evidence>
<sequence length="161" mass="18192">MNATNIGVMEQEQRKIETKTQIRGAVSERRQERLAKTRQKQELGKTVFSDHIFVFTGLFVKLIRGTLMPLLEFPKKVGTIKPKAKRLSKFLDIYESLCDLYIVADESGPTIVNLEEYGHMKAEIKSVKAGIGNSIVDMFNDLKNSIQNDGSRNPVQGGYTR</sequence>
<dbReference type="GO" id="GO:0006887">
    <property type="term" value="P:exocytosis"/>
    <property type="evidence" value="ECO:0007669"/>
    <property type="project" value="UniProtKB-KW"/>
</dbReference>
<gene>
    <name evidence="5" type="ORF">CTI12_AA492180</name>
</gene>
<name>A0A2U1LH39_ARTAN</name>
<dbReference type="EMBL" id="PKPP01009410">
    <property type="protein sequence ID" value="PWA48324.1"/>
    <property type="molecule type" value="Genomic_DNA"/>
</dbReference>
<reference evidence="5 6" key="1">
    <citation type="journal article" date="2018" name="Mol. Plant">
        <title>The genome of Artemisia annua provides insight into the evolution of Asteraceae family and artemisinin biosynthesis.</title>
        <authorList>
            <person name="Shen Q."/>
            <person name="Zhang L."/>
            <person name="Liao Z."/>
            <person name="Wang S."/>
            <person name="Yan T."/>
            <person name="Shi P."/>
            <person name="Liu M."/>
            <person name="Fu X."/>
            <person name="Pan Q."/>
            <person name="Wang Y."/>
            <person name="Lv Z."/>
            <person name="Lu X."/>
            <person name="Zhang F."/>
            <person name="Jiang W."/>
            <person name="Ma Y."/>
            <person name="Chen M."/>
            <person name="Hao X."/>
            <person name="Li L."/>
            <person name="Tang Y."/>
            <person name="Lv G."/>
            <person name="Zhou Y."/>
            <person name="Sun X."/>
            <person name="Brodelius P.E."/>
            <person name="Rose J.K.C."/>
            <person name="Tang K."/>
        </authorList>
    </citation>
    <scope>NUCLEOTIDE SEQUENCE [LARGE SCALE GENOMIC DNA]</scope>
    <source>
        <strain evidence="6">cv. Huhao1</strain>
        <tissue evidence="5">Leaf</tissue>
    </source>
</reference>
<comment type="function">
    <text evidence="3">Component of the exocyst complex.</text>
</comment>
<comment type="caution">
    <text evidence="5">The sequence shown here is derived from an EMBL/GenBank/DDBJ whole genome shotgun (WGS) entry which is preliminary data.</text>
</comment>
<keyword evidence="3" id="KW-0268">Exocytosis</keyword>
<evidence type="ECO:0000256" key="1">
    <source>
        <dbReference type="ARBA" id="ARBA00006756"/>
    </source>
</evidence>
<keyword evidence="3" id="KW-0653">Protein transport</keyword>
<dbReference type="STRING" id="35608.A0A2U1LH39"/>